<feature type="domain" description="AB hydrolase-1" evidence="4">
    <location>
        <begin position="10"/>
        <end position="110"/>
    </location>
</feature>
<evidence type="ECO:0000313" key="5">
    <source>
        <dbReference type="EMBL" id="RUS75473.1"/>
    </source>
</evidence>
<reference evidence="5 6" key="1">
    <citation type="submission" date="2019-01" db="EMBL/GenBank/DDBJ databases">
        <title>A draft genome assembly of the solar-powered sea slug Elysia chlorotica.</title>
        <authorList>
            <person name="Cai H."/>
            <person name="Li Q."/>
            <person name="Fang X."/>
            <person name="Li J."/>
            <person name="Curtis N.E."/>
            <person name="Altenburger A."/>
            <person name="Shibata T."/>
            <person name="Feng M."/>
            <person name="Maeda T."/>
            <person name="Schwartz J.A."/>
            <person name="Shigenobu S."/>
            <person name="Lundholm N."/>
            <person name="Nishiyama T."/>
            <person name="Yang H."/>
            <person name="Hasebe M."/>
            <person name="Li S."/>
            <person name="Pierce S.K."/>
            <person name="Wang J."/>
        </authorList>
    </citation>
    <scope>NUCLEOTIDE SEQUENCE [LARGE SCALE GENOMIC DNA]</scope>
    <source>
        <strain evidence="5">EC2010</strain>
        <tissue evidence="5">Whole organism of an adult</tissue>
    </source>
</reference>
<dbReference type="EMBL" id="RQTK01000740">
    <property type="protein sequence ID" value="RUS75473.1"/>
    <property type="molecule type" value="Genomic_DNA"/>
</dbReference>
<keyword evidence="6" id="KW-1185">Reference proteome</keyword>
<dbReference type="InterPro" id="IPR000073">
    <property type="entry name" value="AB_hydrolase_1"/>
</dbReference>
<dbReference type="Proteomes" id="UP000271974">
    <property type="component" value="Unassembled WGS sequence"/>
</dbReference>
<evidence type="ECO:0000256" key="2">
    <source>
        <dbReference type="ARBA" id="ARBA00022490"/>
    </source>
</evidence>
<dbReference type="STRING" id="188477.A0A3S1BUY1"/>
<dbReference type="InterPro" id="IPR029058">
    <property type="entry name" value="AB_hydrolase_fold"/>
</dbReference>
<dbReference type="Gene3D" id="3.40.50.1820">
    <property type="entry name" value="alpha/beta hydrolase"/>
    <property type="match status" value="1"/>
</dbReference>
<dbReference type="AlphaFoldDB" id="A0A3S1BUY1"/>
<evidence type="ECO:0000259" key="4">
    <source>
        <dbReference type="Pfam" id="PF12697"/>
    </source>
</evidence>
<gene>
    <name evidence="5" type="ORF">EGW08_016771</name>
</gene>
<comment type="caution">
    <text evidence="5">The sequence shown here is derived from an EMBL/GenBank/DDBJ whole genome shotgun (WGS) entry which is preliminary data.</text>
</comment>
<name>A0A3S1BUY1_ELYCH</name>
<keyword evidence="2" id="KW-0963">Cytoplasm</keyword>
<comment type="similarity">
    <text evidence="3">Belongs to the AB hydrolase superfamily. ABHD14 family.</text>
</comment>
<organism evidence="5 6">
    <name type="scientific">Elysia chlorotica</name>
    <name type="common">Eastern emerald elysia</name>
    <name type="synonym">Sea slug</name>
    <dbReference type="NCBI Taxonomy" id="188477"/>
    <lineage>
        <taxon>Eukaryota</taxon>
        <taxon>Metazoa</taxon>
        <taxon>Spiralia</taxon>
        <taxon>Lophotrochozoa</taxon>
        <taxon>Mollusca</taxon>
        <taxon>Gastropoda</taxon>
        <taxon>Heterobranchia</taxon>
        <taxon>Euthyneura</taxon>
        <taxon>Panpulmonata</taxon>
        <taxon>Sacoglossa</taxon>
        <taxon>Placobranchoidea</taxon>
        <taxon>Plakobranchidae</taxon>
        <taxon>Elysia</taxon>
    </lineage>
</organism>
<feature type="non-terminal residue" evidence="5">
    <location>
        <position position="1"/>
    </location>
</feature>
<dbReference type="OrthoDB" id="284184at2759"/>
<dbReference type="SUPFAM" id="SSF53474">
    <property type="entry name" value="alpha/beta-Hydrolases"/>
    <property type="match status" value="1"/>
</dbReference>
<dbReference type="GO" id="GO:0005737">
    <property type="term" value="C:cytoplasm"/>
    <property type="evidence" value="ECO:0007669"/>
    <property type="project" value="UniProtKB-SubCell"/>
</dbReference>
<evidence type="ECO:0000256" key="1">
    <source>
        <dbReference type="ARBA" id="ARBA00004496"/>
    </source>
</evidence>
<dbReference type="PANTHER" id="PTHR46197:SF3">
    <property type="entry name" value="AB HYDROLASE-1 DOMAIN-CONTAINING PROTEIN"/>
    <property type="match status" value="1"/>
</dbReference>
<accession>A0A3S1BUY1</accession>
<comment type="subcellular location">
    <subcellularLocation>
        <location evidence="1">Cytoplasm</location>
    </subcellularLocation>
</comment>
<evidence type="ECO:0000256" key="3">
    <source>
        <dbReference type="ARBA" id="ARBA00037942"/>
    </source>
</evidence>
<proteinExistence type="inferred from homology"/>
<sequence length="184" mass="20167">KVEVGDAITVFFLHGASFSSQNWVDIKTLDHVANWGYRSVAIDLPGFGKTKDRLDPSHNADFMAAFVKAMEMKKVVIVSPSMSGGFALPYLFKEPKLSTEKAVGYVPVAPVGTSVFRAQYPDSQLPTLIVYGTEDKMAESVRADLSLLPKHQMAPIDGAGHACYLNNPEAFHKLLFQFLKSLSS</sequence>
<evidence type="ECO:0000313" key="6">
    <source>
        <dbReference type="Proteomes" id="UP000271974"/>
    </source>
</evidence>
<dbReference type="PANTHER" id="PTHR46197">
    <property type="entry name" value="PROTEIN ABHD14B-LIKE"/>
    <property type="match status" value="1"/>
</dbReference>
<dbReference type="Pfam" id="PF12697">
    <property type="entry name" value="Abhydrolase_6"/>
    <property type="match status" value="1"/>
</dbReference>
<protein>
    <recommendedName>
        <fullName evidence="4">AB hydrolase-1 domain-containing protein</fullName>
    </recommendedName>
</protein>